<dbReference type="OrthoDB" id="8400687at2759"/>
<dbReference type="PANTHER" id="PTHR24369">
    <property type="entry name" value="ANTIGEN BSP, PUTATIVE-RELATED"/>
    <property type="match status" value="1"/>
</dbReference>
<sequence length="75" mass="8246">LKTIPTNIPKDTVGLYLANNSISTIATTDLSGLTKLENFYIPRNSLTTVEDGSFADLRSLTAMVLSENRLKKFPD</sequence>
<proteinExistence type="predicted"/>
<keyword evidence="2" id="KW-0732">Signal</keyword>
<dbReference type="Gene3D" id="3.80.10.10">
    <property type="entry name" value="Ribonuclease Inhibitor"/>
    <property type="match status" value="1"/>
</dbReference>
<dbReference type="HOGENOM" id="CLU_2678045_0_0_1"/>
<keyword evidence="3" id="KW-0677">Repeat</keyword>
<dbReference type="EMBL" id="KB296474">
    <property type="protein sequence ID" value="ELU11733.1"/>
    <property type="molecule type" value="Genomic_DNA"/>
</dbReference>
<feature type="non-terminal residue" evidence="4">
    <location>
        <position position="1"/>
    </location>
</feature>
<protein>
    <recommendedName>
        <fullName evidence="5">LRRNT domain-containing protein</fullName>
    </recommendedName>
</protein>
<keyword evidence="1" id="KW-0433">Leucine-rich repeat</keyword>
<evidence type="ECO:0000313" key="4">
    <source>
        <dbReference type="EMBL" id="ELU11733.1"/>
    </source>
</evidence>
<dbReference type="STRING" id="283909.R7UYT9"/>
<accession>R7UYT9</accession>
<dbReference type="GO" id="GO:0005886">
    <property type="term" value="C:plasma membrane"/>
    <property type="evidence" value="ECO:0007669"/>
    <property type="project" value="TreeGrafter"/>
</dbReference>
<gene>
    <name evidence="4" type="ORF">CAPTEDRAFT_48805</name>
</gene>
<evidence type="ECO:0000256" key="3">
    <source>
        <dbReference type="ARBA" id="ARBA00022737"/>
    </source>
</evidence>
<name>R7UYT9_CAPTE</name>
<dbReference type="SUPFAM" id="SSF52058">
    <property type="entry name" value="L domain-like"/>
    <property type="match status" value="1"/>
</dbReference>
<dbReference type="InterPro" id="IPR032675">
    <property type="entry name" value="LRR_dom_sf"/>
</dbReference>
<dbReference type="AlphaFoldDB" id="R7UYT9"/>
<evidence type="ECO:0000256" key="1">
    <source>
        <dbReference type="ARBA" id="ARBA00022614"/>
    </source>
</evidence>
<organism evidence="4">
    <name type="scientific">Capitella teleta</name>
    <name type="common">Polychaete worm</name>
    <dbReference type="NCBI Taxonomy" id="283909"/>
    <lineage>
        <taxon>Eukaryota</taxon>
        <taxon>Metazoa</taxon>
        <taxon>Spiralia</taxon>
        <taxon>Lophotrochozoa</taxon>
        <taxon>Annelida</taxon>
        <taxon>Polychaeta</taxon>
        <taxon>Sedentaria</taxon>
        <taxon>Scolecida</taxon>
        <taxon>Capitellidae</taxon>
        <taxon>Capitella</taxon>
    </lineage>
</organism>
<evidence type="ECO:0008006" key="5">
    <source>
        <dbReference type="Google" id="ProtNLM"/>
    </source>
</evidence>
<dbReference type="Pfam" id="PF13855">
    <property type="entry name" value="LRR_8"/>
    <property type="match status" value="1"/>
</dbReference>
<feature type="non-terminal residue" evidence="4">
    <location>
        <position position="75"/>
    </location>
</feature>
<dbReference type="InterPro" id="IPR001611">
    <property type="entry name" value="Leu-rich_rpt"/>
</dbReference>
<dbReference type="PANTHER" id="PTHR24369:SF210">
    <property type="entry name" value="CHAOPTIN-RELATED"/>
    <property type="match status" value="1"/>
</dbReference>
<evidence type="ECO:0000256" key="2">
    <source>
        <dbReference type="ARBA" id="ARBA00022729"/>
    </source>
</evidence>
<dbReference type="InterPro" id="IPR050541">
    <property type="entry name" value="LRR_TM_domain-containing"/>
</dbReference>
<reference evidence="4" key="1">
    <citation type="journal article" date="2013" name="Nature">
        <title>Insights into bilaterian evolution from three spiralian genomes.</title>
        <authorList>
            <person name="Simakov O."/>
            <person name="Marletaz F."/>
            <person name="Cho S.J."/>
            <person name="Edsinger-Gonzales E."/>
            <person name="Havlak P."/>
            <person name="Hellsten U."/>
            <person name="Kuo D.H."/>
            <person name="Larsson T."/>
            <person name="Lv J."/>
            <person name="Arendt D."/>
            <person name="Savage R."/>
            <person name="Osoegawa K."/>
            <person name="de Jong P."/>
            <person name="Grimwood J."/>
            <person name="Chapman J.A."/>
            <person name="Shapiro H."/>
            <person name="Aerts A."/>
            <person name="Otillar R.P."/>
            <person name="Terry A.Y."/>
            <person name="Boore J.L."/>
            <person name="Grigoriev I.V."/>
            <person name="Lindberg D.R."/>
            <person name="Seaver E.C."/>
            <person name="Weisblat D.A."/>
            <person name="Putnam N.H."/>
            <person name="Rokhsar D.S."/>
        </authorList>
    </citation>
    <scope>NUCLEOTIDE SEQUENCE</scope>
    <source>
        <strain evidence="4">I ESC-2004</strain>
    </source>
</reference>